<gene>
    <name evidence="2" type="ORF">NEDG_01573</name>
</gene>
<organism evidence="2 3">
    <name type="scientific">Nematocida displodere</name>
    <dbReference type="NCBI Taxonomy" id="1805483"/>
    <lineage>
        <taxon>Eukaryota</taxon>
        <taxon>Fungi</taxon>
        <taxon>Fungi incertae sedis</taxon>
        <taxon>Microsporidia</taxon>
        <taxon>Nematocida</taxon>
    </lineage>
</organism>
<feature type="signal peptide" evidence="1">
    <location>
        <begin position="1"/>
        <end position="34"/>
    </location>
</feature>
<name>A0A177EID8_9MICR</name>
<reference evidence="2 3" key="1">
    <citation type="submission" date="2016-02" db="EMBL/GenBank/DDBJ databases">
        <title>Discovery of a natural microsporidian pathogen with a broad tissue tropism in Caenorhabditis elegans.</title>
        <authorList>
            <person name="Luallen R.J."/>
            <person name="Reinke A.W."/>
            <person name="Tong L."/>
            <person name="Botts M.R."/>
            <person name="Felix M.-A."/>
            <person name="Troemel E.R."/>
        </authorList>
    </citation>
    <scope>NUCLEOTIDE SEQUENCE [LARGE SCALE GENOMIC DNA]</scope>
    <source>
        <strain evidence="2 3">JUm2807</strain>
    </source>
</reference>
<comment type="caution">
    <text evidence="2">The sequence shown here is derived from an EMBL/GenBank/DDBJ whole genome shotgun (WGS) entry which is preliminary data.</text>
</comment>
<dbReference type="Proteomes" id="UP000185944">
    <property type="component" value="Unassembled WGS sequence"/>
</dbReference>
<evidence type="ECO:0000313" key="3">
    <source>
        <dbReference type="Proteomes" id="UP000185944"/>
    </source>
</evidence>
<keyword evidence="1" id="KW-0732">Signal</keyword>
<feature type="chain" id="PRO_5008060422" evidence="1">
    <location>
        <begin position="35"/>
        <end position="423"/>
    </location>
</feature>
<accession>A0A177EID8</accession>
<dbReference type="VEuPathDB" id="MicrosporidiaDB:NEDG_01573"/>
<evidence type="ECO:0000256" key="1">
    <source>
        <dbReference type="SAM" id="SignalP"/>
    </source>
</evidence>
<dbReference type="AlphaFoldDB" id="A0A177EID8"/>
<sequence length="423" mass="46725">MESNSVSHLKKTWKVGRVYQLLCLSVLCVAMGCADEVSVPEYIVSPHTEQTIEFFNRGRLLAHHTRLETVQMGAETHVLKHQTQPIHINPQHYTLESVPEKLAPGIVFGSLLIDSNGQSDPVVLEKILGAFGTINACILELSSLVFGAMGVNENIAHRDIQGLDLSPLEDAPTSAPKPICVLNISNLMIFNTPKSTIKWFLDRVDLTGSRIELVLSCKADFGNLEVLDGFDAAGIKWLGLYDIDNLGSLDCKLLQEGPFPDVLDLDSRSGKTPKMSEQIIRNIVGNHWKGLVVPMKMWEELMEPSEQPIQLAADSLTIFLGCESHIPTLRKGQATVNYLSIKFHDTKQTVTHQEISAVVEWASRSFGGLRIVNVETKPGAIDKTDNQFELTTTHTTVIVKVNGAVVQFCEHIHPGPDHFRIVG</sequence>
<keyword evidence="3" id="KW-1185">Reference proteome</keyword>
<dbReference type="EMBL" id="LTDL01000021">
    <property type="protein sequence ID" value="OAG31160.1"/>
    <property type="molecule type" value="Genomic_DNA"/>
</dbReference>
<protein>
    <submittedName>
        <fullName evidence="2">Uncharacterized protein</fullName>
    </submittedName>
</protein>
<dbReference type="GeneID" id="93647923"/>
<dbReference type="RefSeq" id="XP_067544881.1">
    <property type="nucleotide sequence ID" value="XM_067688991.1"/>
</dbReference>
<proteinExistence type="predicted"/>
<evidence type="ECO:0000313" key="2">
    <source>
        <dbReference type="EMBL" id="OAG31160.1"/>
    </source>
</evidence>